<dbReference type="InterPro" id="IPR024078">
    <property type="entry name" value="LmbE-like_dom_sf"/>
</dbReference>
<dbReference type="Gene3D" id="3.40.50.10320">
    <property type="entry name" value="LmbE-like"/>
    <property type="match status" value="1"/>
</dbReference>
<dbReference type="InterPro" id="IPR003737">
    <property type="entry name" value="GlcNAc_PI_deacetylase-related"/>
</dbReference>
<reference evidence="2" key="1">
    <citation type="submission" date="2022-09" db="EMBL/GenBank/DDBJ databases">
        <title>Eubacterium sp. LFL-14 isolated from human feces.</title>
        <authorList>
            <person name="Liu F."/>
        </authorList>
    </citation>
    <scope>NUCLEOTIDE SEQUENCE</scope>
    <source>
        <strain evidence="2">LFL-14</strain>
    </source>
</reference>
<accession>A0ABT2LZX3</accession>
<gene>
    <name evidence="2" type="ORF">N5B56_03690</name>
</gene>
<keyword evidence="1" id="KW-1133">Transmembrane helix</keyword>
<name>A0ABT2LZX3_9FIRM</name>
<keyword evidence="3" id="KW-1185">Reference proteome</keyword>
<organism evidence="2 3">
    <name type="scientific">Eubacterium album</name>
    <dbReference type="NCBI Taxonomy" id="2978477"/>
    <lineage>
        <taxon>Bacteria</taxon>
        <taxon>Bacillati</taxon>
        <taxon>Bacillota</taxon>
        <taxon>Clostridia</taxon>
        <taxon>Eubacteriales</taxon>
        <taxon>Eubacteriaceae</taxon>
        <taxon>Eubacterium</taxon>
    </lineage>
</organism>
<dbReference type="EMBL" id="JAODBU010000003">
    <property type="protein sequence ID" value="MCT7398191.1"/>
    <property type="molecule type" value="Genomic_DNA"/>
</dbReference>
<sequence>MKKNVKTKKKIAIVSTVIVIIAIVVATIMGTEYGKFLFIPSVKNKQLDELDLEKYNKLMIVAHPDDELIWGGAHLLEDDYLVVCITRGYDKTRKKEFENVIKATGDKGIILSYPDKIAGQRSNWGRWKKDIEKDIETIINYKNWDEIVTHNEKGEYGHIHHIMTHNIVDEACDKTGTDAKVMYFGKYYKKINLPETGLEKIDEDLLKQKDEISKLYPSQKKTIDKLHHMFPYENWTERK</sequence>
<keyword evidence="1" id="KW-0812">Transmembrane</keyword>
<comment type="caution">
    <text evidence="2">The sequence shown here is derived from an EMBL/GenBank/DDBJ whole genome shotgun (WGS) entry which is preliminary data.</text>
</comment>
<evidence type="ECO:0000313" key="3">
    <source>
        <dbReference type="Proteomes" id="UP001431199"/>
    </source>
</evidence>
<protein>
    <submittedName>
        <fullName evidence="2">PIG-L family deacetylase</fullName>
    </submittedName>
</protein>
<dbReference type="SUPFAM" id="SSF102588">
    <property type="entry name" value="LmbE-like"/>
    <property type="match status" value="1"/>
</dbReference>
<evidence type="ECO:0000256" key="1">
    <source>
        <dbReference type="SAM" id="Phobius"/>
    </source>
</evidence>
<proteinExistence type="predicted"/>
<evidence type="ECO:0000313" key="2">
    <source>
        <dbReference type="EMBL" id="MCT7398191.1"/>
    </source>
</evidence>
<dbReference type="Proteomes" id="UP001431199">
    <property type="component" value="Unassembled WGS sequence"/>
</dbReference>
<feature type="transmembrane region" description="Helical" evidence="1">
    <location>
        <begin position="12"/>
        <end position="31"/>
    </location>
</feature>
<dbReference type="PANTHER" id="PTHR12993">
    <property type="entry name" value="N-ACETYLGLUCOSAMINYL-PHOSPHATIDYLINOSITOL DE-N-ACETYLASE-RELATED"/>
    <property type="match status" value="1"/>
</dbReference>
<dbReference type="Pfam" id="PF02585">
    <property type="entry name" value="PIG-L"/>
    <property type="match status" value="1"/>
</dbReference>
<keyword evidence="1" id="KW-0472">Membrane</keyword>
<dbReference type="PANTHER" id="PTHR12993:SF11">
    <property type="entry name" value="N-ACETYLGLUCOSAMINYL-PHOSPHATIDYLINOSITOL DE-N-ACETYLASE"/>
    <property type="match status" value="1"/>
</dbReference>
<dbReference type="RefSeq" id="WP_260978412.1">
    <property type="nucleotide sequence ID" value="NZ_JAODBU010000003.1"/>
</dbReference>